<dbReference type="CDD" id="cd02440">
    <property type="entry name" value="AdoMet_MTases"/>
    <property type="match status" value="1"/>
</dbReference>
<dbReference type="InterPro" id="IPR019410">
    <property type="entry name" value="Methyltransf_16"/>
</dbReference>
<dbReference type="Proteomes" id="UP000654370">
    <property type="component" value="Unassembled WGS sequence"/>
</dbReference>
<protein>
    <submittedName>
        <fullName evidence="1">Uncharacterized protein</fullName>
    </submittedName>
</protein>
<dbReference type="InterPro" id="IPR029063">
    <property type="entry name" value="SAM-dependent_MTases_sf"/>
</dbReference>
<dbReference type="Pfam" id="PF10294">
    <property type="entry name" value="Methyltransf_16"/>
    <property type="match status" value="1"/>
</dbReference>
<dbReference type="AlphaFoldDB" id="A0A8H7PPK3"/>
<reference evidence="1" key="1">
    <citation type="submission" date="2020-12" db="EMBL/GenBank/DDBJ databases">
        <title>Metabolic potential, ecology and presence of endohyphal bacteria is reflected in genomic diversity of Mucoromycotina.</title>
        <authorList>
            <person name="Muszewska A."/>
            <person name="Okrasinska A."/>
            <person name="Steczkiewicz K."/>
            <person name="Drgas O."/>
            <person name="Orlowska M."/>
            <person name="Perlinska-Lenart U."/>
            <person name="Aleksandrzak-Piekarczyk T."/>
            <person name="Szatraj K."/>
            <person name="Zielenkiewicz U."/>
            <person name="Pilsyk S."/>
            <person name="Malc E."/>
            <person name="Mieczkowski P."/>
            <person name="Kruszewska J.S."/>
            <person name="Biernat P."/>
            <person name="Pawlowska J."/>
        </authorList>
    </citation>
    <scope>NUCLEOTIDE SEQUENCE</scope>
    <source>
        <strain evidence="1">WA0000067209</strain>
    </source>
</reference>
<dbReference type="EMBL" id="JAEPQZ010000008">
    <property type="protein sequence ID" value="KAG2177813.1"/>
    <property type="molecule type" value="Genomic_DNA"/>
</dbReference>
<gene>
    <name evidence="1" type="ORF">INT43_003060</name>
</gene>
<sequence length="213" mass="24231">MEDHKDVLVTREYEFARNVSPLLISEDPTGQWCHGVAGTIWDSSFVLARYLEKSLQTPCLTDQSRILELGAGLGLVGIAIAKLLPNAYIVLTDKPERLQLLQHNVQANDSSAQVAGYDWDTDYSDIDDQQWDAVIISDCIWEHSLHDSLLKALEKVVHTSSKLIMAYEQRNDVTEQQFFDKFHSTFDSRIASSTEMDDEYQSDDIKIIIAHRK</sequence>
<keyword evidence="2" id="KW-1185">Reference proteome</keyword>
<dbReference type="SUPFAM" id="SSF53335">
    <property type="entry name" value="S-adenosyl-L-methionine-dependent methyltransferases"/>
    <property type="match status" value="1"/>
</dbReference>
<comment type="caution">
    <text evidence="1">The sequence shown here is derived from an EMBL/GenBank/DDBJ whole genome shotgun (WGS) entry which is preliminary data.</text>
</comment>
<organism evidence="1 2">
    <name type="scientific">Mortierella isabellina</name>
    <name type="common">Filamentous fungus</name>
    <name type="synonym">Umbelopsis isabellina</name>
    <dbReference type="NCBI Taxonomy" id="91625"/>
    <lineage>
        <taxon>Eukaryota</taxon>
        <taxon>Fungi</taxon>
        <taxon>Fungi incertae sedis</taxon>
        <taxon>Mucoromycota</taxon>
        <taxon>Mucoromycotina</taxon>
        <taxon>Umbelopsidomycetes</taxon>
        <taxon>Umbelopsidales</taxon>
        <taxon>Umbelopsidaceae</taxon>
        <taxon>Umbelopsis</taxon>
    </lineage>
</organism>
<dbReference type="PANTHER" id="PTHR14614">
    <property type="entry name" value="HEPATOCELLULAR CARCINOMA-ASSOCIATED ANTIGEN"/>
    <property type="match status" value="1"/>
</dbReference>
<dbReference type="Gene3D" id="3.40.50.150">
    <property type="entry name" value="Vaccinia Virus protein VP39"/>
    <property type="match status" value="1"/>
</dbReference>
<proteinExistence type="predicted"/>
<dbReference type="OrthoDB" id="407325at2759"/>
<accession>A0A8H7PPK3</accession>
<evidence type="ECO:0000313" key="1">
    <source>
        <dbReference type="EMBL" id="KAG2177813.1"/>
    </source>
</evidence>
<evidence type="ECO:0000313" key="2">
    <source>
        <dbReference type="Proteomes" id="UP000654370"/>
    </source>
</evidence>
<name>A0A8H7PPK3_MORIS</name>